<name>A0AB39U489_9BIFI</name>
<evidence type="ECO:0000313" key="2">
    <source>
        <dbReference type="EMBL" id="XDS43727.1"/>
    </source>
</evidence>
<evidence type="ECO:0008006" key="3">
    <source>
        <dbReference type="Google" id="ProtNLM"/>
    </source>
</evidence>
<gene>
    <name evidence="2" type="ORF">QN215_05295</name>
</gene>
<protein>
    <recommendedName>
        <fullName evidence="3">GAF domain-containing protein</fullName>
    </recommendedName>
</protein>
<proteinExistence type="predicted"/>
<keyword evidence="1" id="KW-0812">Transmembrane</keyword>
<accession>A0AB39U489</accession>
<keyword evidence="1" id="KW-1133">Transmembrane helix</keyword>
<dbReference type="KEGG" id="baqk:QN215_05295"/>
<evidence type="ECO:0000256" key="1">
    <source>
        <dbReference type="SAM" id="Phobius"/>
    </source>
</evidence>
<reference evidence="2" key="1">
    <citation type="submission" date="2023-07" db="EMBL/GenBank/DDBJ databases">
        <title>Bifidobacterium aquikefiriaerophilum sp. nov. and Bifidobacterium eccum sp. nov., isolated from water kefir.</title>
        <authorList>
            <person name="Breselge S."/>
            <person name="Bellassi P."/>
            <person name="Barcenilla C."/>
            <person name="Alvarez-Ordonez A."/>
            <person name="Morelli L."/>
            <person name="Cotter P.D."/>
        </authorList>
    </citation>
    <scope>NUCLEOTIDE SEQUENCE</scope>
    <source>
        <strain evidence="2">WK041_4_12</strain>
    </source>
</reference>
<organism evidence="2">
    <name type="scientific">Bifidobacterium aquikefiricola</name>
    <dbReference type="NCBI Taxonomy" id="3059038"/>
    <lineage>
        <taxon>Bacteria</taxon>
        <taxon>Bacillati</taxon>
        <taxon>Actinomycetota</taxon>
        <taxon>Actinomycetes</taxon>
        <taxon>Bifidobacteriales</taxon>
        <taxon>Bifidobacteriaceae</taxon>
        <taxon>Bifidobacterium</taxon>
    </lineage>
</organism>
<dbReference type="EMBL" id="CP129674">
    <property type="protein sequence ID" value="XDS43727.1"/>
    <property type="molecule type" value="Genomic_DNA"/>
</dbReference>
<sequence length="239" mass="25729">MLLKFKQLVSSSPAQIVAIVLIFGGAIINIVGMTLSLVAIQAIGLAVGACSTALFSVSKNWEKQSLAERLDSERIRILTTSNGSLLSLVRDIEDMCLASQPEKDKALGKVRQSAVDKICDMVSDTSPRAAYFAIDDTVTDTVSMRSIVRASSGRIDEFSSRFTLDSGTDTNVWKLIRDEGSVQQANDLPHDAPEGFDISTKREYKSFVSVAVNPGSLPYGMLTVNSLESNAFDALDIAG</sequence>
<feature type="transmembrane region" description="Helical" evidence="1">
    <location>
        <begin position="12"/>
        <end position="32"/>
    </location>
</feature>
<keyword evidence="1" id="KW-0472">Membrane</keyword>
<dbReference type="RefSeq" id="WP_369343322.1">
    <property type="nucleotide sequence ID" value="NZ_CP129674.1"/>
</dbReference>
<dbReference type="AlphaFoldDB" id="A0AB39U489"/>